<sequence length="57" mass="6073">PLLAYKCKDDLVLLAGALSLSMEGMVTELTKAIKDHLIESPSHAVMNRPGLRGLGPT</sequence>
<name>A0A0D0DEH4_9AGAM</name>
<accession>A0A0D0DEH4</accession>
<dbReference type="AlphaFoldDB" id="A0A0D0DEH4"/>
<dbReference type="EMBL" id="KN825014">
    <property type="protein sequence ID" value="KIK95897.1"/>
    <property type="molecule type" value="Genomic_DNA"/>
</dbReference>
<keyword evidence="2" id="KW-1185">Reference proteome</keyword>
<gene>
    <name evidence="1" type="ORF">PAXRUDRAFT_139675</name>
</gene>
<dbReference type="Proteomes" id="UP000054538">
    <property type="component" value="Unassembled WGS sequence"/>
</dbReference>
<evidence type="ECO:0000313" key="2">
    <source>
        <dbReference type="Proteomes" id="UP000054538"/>
    </source>
</evidence>
<reference evidence="2" key="2">
    <citation type="submission" date="2015-01" db="EMBL/GenBank/DDBJ databases">
        <title>Evolutionary Origins and Diversification of the Mycorrhizal Mutualists.</title>
        <authorList>
            <consortium name="DOE Joint Genome Institute"/>
            <consortium name="Mycorrhizal Genomics Consortium"/>
            <person name="Kohler A."/>
            <person name="Kuo A."/>
            <person name="Nagy L.G."/>
            <person name="Floudas D."/>
            <person name="Copeland A."/>
            <person name="Barry K.W."/>
            <person name="Cichocki N."/>
            <person name="Veneault-Fourrey C."/>
            <person name="LaButti K."/>
            <person name="Lindquist E.A."/>
            <person name="Lipzen A."/>
            <person name="Lundell T."/>
            <person name="Morin E."/>
            <person name="Murat C."/>
            <person name="Riley R."/>
            <person name="Ohm R."/>
            <person name="Sun H."/>
            <person name="Tunlid A."/>
            <person name="Henrissat B."/>
            <person name="Grigoriev I.V."/>
            <person name="Hibbett D.S."/>
            <person name="Martin F."/>
        </authorList>
    </citation>
    <scope>NUCLEOTIDE SEQUENCE [LARGE SCALE GENOMIC DNA]</scope>
    <source>
        <strain evidence="2">Ve08.2h10</strain>
    </source>
</reference>
<evidence type="ECO:0000313" key="1">
    <source>
        <dbReference type="EMBL" id="KIK95897.1"/>
    </source>
</evidence>
<dbReference type="OrthoDB" id="2693302at2759"/>
<reference evidence="1 2" key="1">
    <citation type="submission" date="2014-04" db="EMBL/GenBank/DDBJ databases">
        <authorList>
            <consortium name="DOE Joint Genome Institute"/>
            <person name="Kuo A."/>
            <person name="Kohler A."/>
            <person name="Jargeat P."/>
            <person name="Nagy L.G."/>
            <person name="Floudas D."/>
            <person name="Copeland A."/>
            <person name="Barry K.W."/>
            <person name="Cichocki N."/>
            <person name="Veneault-Fourrey C."/>
            <person name="LaButti K."/>
            <person name="Lindquist E.A."/>
            <person name="Lipzen A."/>
            <person name="Lundell T."/>
            <person name="Morin E."/>
            <person name="Murat C."/>
            <person name="Sun H."/>
            <person name="Tunlid A."/>
            <person name="Henrissat B."/>
            <person name="Grigoriev I.V."/>
            <person name="Hibbett D.S."/>
            <person name="Martin F."/>
            <person name="Nordberg H.P."/>
            <person name="Cantor M.N."/>
            <person name="Hua S.X."/>
        </authorList>
    </citation>
    <scope>NUCLEOTIDE SEQUENCE [LARGE SCALE GENOMIC DNA]</scope>
    <source>
        <strain evidence="1 2">Ve08.2h10</strain>
    </source>
</reference>
<dbReference type="HOGENOM" id="CLU_3002111_0_0_1"/>
<protein>
    <submittedName>
        <fullName evidence="1">Uncharacterized protein</fullName>
    </submittedName>
</protein>
<feature type="non-terminal residue" evidence="1">
    <location>
        <position position="1"/>
    </location>
</feature>
<dbReference type="InParanoid" id="A0A0D0DEH4"/>
<organism evidence="1 2">
    <name type="scientific">Paxillus rubicundulus Ve08.2h10</name>
    <dbReference type="NCBI Taxonomy" id="930991"/>
    <lineage>
        <taxon>Eukaryota</taxon>
        <taxon>Fungi</taxon>
        <taxon>Dikarya</taxon>
        <taxon>Basidiomycota</taxon>
        <taxon>Agaricomycotina</taxon>
        <taxon>Agaricomycetes</taxon>
        <taxon>Agaricomycetidae</taxon>
        <taxon>Boletales</taxon>
        <taxon>Paxilineae</taxon>
        <taxon>Paxillaceae</taxon>
        <taxon>Paxillus</taxon>
    </lineage>
</organism>
<proteinExistence type="predicted"/>